<sequence>MTTIREIATKAGFSPATVSRLLNNDPTFSVSEVTRKKILTVARNLNYYQQNKQSGTQYEIAVIFSVQPRKELEDIYYTNLRESIMNAGKIANMVLKFYREIDDISPRTNGYIAIGYFNDSQIKQLSRLTSNGIFVDSNPNPRLFNSVQPNLEAMTQQAIELFRKKGIDKIGFVGGRYWNTKTNQLNEQIDDARKKYFESHMRELNIYDAEKVFIGDTFSVESGYQMGHQIFMNSNGKKELPQALLIASDALAVGVLQAFNEERVIVPDDVEIISINDIELAKYVAPPLTTFRINVNELGRVAINTLRDTILFPDHSKQMILLNCELIYRKSFTQP</sequence>
<dbReference type="SUPFAM" id="SSF47413">
    <property type="entry name" value="lambda repressor-like DNA-binding domains"/>
    <property type="match status" value="1"/>
</dbReference>
<dbReference type="Proteomes" id="UP001057481">
    <property type="component" value="Unassembled WGS sequence"/>
</dbReference>
<evidence type="ECO:0000256" key="3">
    <source>
        <dbReference type="ARBA" id="ARBA00023163"/>
    </source>
</evidence>
<dbReference type="Gene3D" id="1.10.260.40">
    <property type="entry name" value="lambda repressor-like DNA-binding domains"/>
    <property type="match status" value="1"/>
</dbReference>
<dbReference type="SUPFAM" id="SSF53822">
    <property type="entry name" value="Periplasmic binding protein-like I"/>
    <property type="match status" value="1"/>
</dbReference>
<proteinExistence type="predicted"/>
<dbReference type="CDD" id="cd01392">
    <property type="entry name" value="HTH_LacI"/>
    <property type="match status" value="1"/>
</dbReference>
<dbReference type="InterPro" id="IPR010982">
    <property type="entry name" value="Lambda_DNA-bd_dom_sf"/>
</dbReference>
<reference evidence="5" key="1">
    <citation type="submission" date="2021-04" db="EMBL/GenBank/DDBJ databases">
        <title>Taxonomic assessment of Weissella genus.</title>
        <authorList>
            <person name="Fanelli F."/>
            <person name="Chieffi D."/>
            <person name="Dell'Aquila A."/>
            <person name="Gyu-Sung C."/>
            <person name="Franz C.M.A.P."/>
            <person name="Fusco V."/>
        </authorList>
    </citation>
    <scope>NUCLEOTIDE SEQUENCE</scope>
    <source>
        <strain evidence="5">LMG 25373</strain>
    </source>
</reference>
<keyword evidence="1" id="KW-0805">Transcription regulation</keyword>
<evidence type="ECO:0000313" key="6">
    <source>
        <dbReference type="Proteomes" id="UP001057481"/>
    </source>
</evidence>
<organism evidence="5 6">
    <name type="scientific">Periweissella beninensis</name>
    <dbReference type="NCBI Taxonomy" id="504936"/>
    <lineage>
        <taxon>Bacteria</taxon>
        <taxon>Bacillati</taxon>
        <taxon>Bacillota</taxon>
        <taxon>Bacilli</taxon>
        <taxon>Lactobacillales</taxon>
        <taxon>Lactobacillaceae</taxon>
        <taxon>Periweissella</taxon>
    </lineage>
</organism>
<dbReference type="Pfam" id="PF00356">
    <property type="entry name" value="LacI"/>
    <property type="match status" value="1"/>
</dbReference>
<accession>A0ABT0VHV8</accession>
<evidence type="ECO:0000313" key="5">
    <source>
        <dbReference type="EMBL" id="MCM2437411.1"/>
    </source>
</evidence>
<evidence type="ECO:0000256" key="1">
    <source>
        <dbReference type="ARBA" id="ARBA00023015"/>
    </source>
</evidence>
<dbReference type="SMART" id="SM00354">
    <property type="entry name" value="HTH_LACI"/>
    <property type="match status" value="1"/>
</dbReference>
<dbReference type="InterPro" id="IPR000843">
    <property type="entry name" value="HTH_LacI"/>
</dbReference>
<protein>
    <submittedName>
        <fullName evidence="5">LacI family DNA-binding transcriptional regulator</fullName>
    </submittedName>
</protein>
<keyword evidence="2 5" id="KW-0238">DNA-binding</keyword>
<name>A0ABT0VHV8_9LACO</name>
<comment type="caution">
    <text evidence="5">The sequence shown here is derived from an EMBL/GenBank/DDBJ whole genome shotgun (WGS) entry which is preliminary data.</text>
</comment>
<dbReference type="InterPro" id="IPR046335">
    <property type="entry name" value="LacI/GalR-like_sensor"/>
</dbReference>
<dbReference type="EMBL" id="JAGMVS010000063">
    <property type="protein sequence ID" value="MCM2437411.1"/>
    <property type="molecule type" value="Genomic_DNA"/>
</dbReference>
<dbReference type="PROSITE" id="PS50932">
    <property type="entry name" value="HTH_LACI_2"/>
    <property type="match status" value="1"/>
</dbReference>
<dbReference type="RefSeq" id="WP_205143450.1">
    <property type="nucleotide sequence ID" value="NZ_JAFBDN010000006.1"/>
</dbReference>
<evidence type="ECO:0000256" key="2">
    <source>
        <dbReference type="ARBA" id="ARBA00023125"/>
    </source>
</evidence>
<dbReference type="CDD" id="cd01544">
    <property type="entry name" value="PBP1_GalR"/>
    <property type="match status" value="1"/>
</dbReference>
<dbReference type="PANTHER" id="PTHR30146">
    <property type="entry name" value="LACI-RELATED TRANSCRIPTIONAL REPRESSOR"/>
    <property type="match status" value="1"/>
</dbReference>
<dbReference type="GO" id="GO:0003677">
    <property type="term" value="F:DNA binding"/>
    <property type="evidence" value="ECO:0007669"/>
    <property type="project" value="UniProtKB-KW"/>
</dbReference>
<keyword evidence="6" id="KW-1185">Reference proteome</keyword>
<dbReference type="Gene3D" id="3.40.50.2300">
    <property type="match status" value="2"/>
</dbReference>
<keyword evidence="3" id="KW-0804">Transcription</keyword>
<gene>
    <name evidence="5" type="ORF">KAK10_05750</name>
</gene>
<dbReference type="InterPro" id="IPR028082">
    <property type="entry name" value="Peripla_BP_I"/>
</dbReference>
<dbReference type="PANTHER" id="PTHR30146:SF149">
    <property type="entry name" value="HTH-TYPE TRANSCRIPTIONAL REGULATOR EBGR"/>
    <property type="match status" value="1"/>
</dbReference>
<dbReference type="Pfam" id="PF13377">
    <property type="entry name" value="Peripla_BP_3"/>
    <property type="match status" value="1"/>
</dbReference>
<evidence type="ECO:0000259" key="4">
    <source>
        <dbReference type="PROSITE" id="PS50932"/>
    </source>
</evidence>
<feature type="domain" description="HTH lacI-type" evidence="4">
    <location>
        <begin position="2"/>
        <end position="47"/>
    </location>
</feature>